<dbReference type="SUPFAM" id="SSF51905">
    <property type="entry name" value="FAD/NAD(P)-binding domain"/>
    <property type="match status" value="1"/>
</dbReference>
<comment type="catalytic activity">
    <reaction evidence="6">
        <text>a quinone + sn-glycerol 3-phosphate = dihydroxyacetone phosphate + a quinol</text>
        <dbReference type="Rhea" id="RHEA:18977"/>
        <dbReference type="ChEBI" id="CHEBI:24646"/>
        <dbReference type="ChEBI" id="CHEBI:57597"/>
        <dbReference type="ChEBI" id="CHEBI:57642"/>
        <dbReference type="ChEBI" id="CHEBI:132124"/>
        <dbReference type="EC" id="1.1.5.3"/>
    </reaction>
</comment>
<dbReference type="PANTHER" id="PTHR11985:SF15">
    <property type="entry name" value="GLYCEROL-3-PHOSPHATE DEHYDROGENASE, MITOCHONDRIAL"/>
    <property type="match status" value="1"/>
</dbReference>
<dbReference type="InterPro" id="IPR006076">
    <property type="entry name" value="FAD-dep_OxRdtase"/>
</dbReference>
<evidence type="ECO:0000313" key="9">
    <source>
        <dbReference type="EMBL" id="MFD2260997.1"/>
    </source>
</evidence>
<dbReference type="Gene3D" id="1.10.8.870">
    <property type="entry name" value="Alpha-glycerophosphate oxidase, cap domain"/>
    <property type="match status" value="1"/>
</dbReference>
<dbReference type="SUPFAM" id="SSF54373">
    <property type="entry name" value="FAD-linked reductases, C-terminal domain"/>
    <property type="match status" value="1"/>
</dbReference>
<dbReference type="RefSeq" id="WP_345098272.1">
    <property type="nucleotide sequence ID" value="NZ_BAABGS010000012.1"/>
</dbReference>
<feature type="domain" description="FAD dependent oxidoreductase" evidence="7">
    <location>
        <begin position="7"/>
        <end position="335"/>
    </location>
</feature>
<dbReference type="Gene3D" id="3.30.9.10">
    <property type="entry name" value="D-Amino Acid Oxidase, subunit A, domain 2"/>
    <property type="match status" value="1"/>
</dbReference>
<dbReference type="PROSITE" id="PS00978">
    <property type="entry name" value="FAD_G3PDH_2"/>
    <property type="match status" value="1"/>
</dbReference>
<reference evidence="10" key="1">
    <citation type="journal article" date="2019" name="Int. J. Syst. Evol. Microbiol.">
        <title>The Global Catalogue of Microorganisms (GCM) 10K type strain sequencing project: providing services to taxonomists for standard genome sequencing and annotation.</title>
        <authorList>
            <consortium name="The Broad Institute Genomics Platform"/>
            <consortium name="The Broad Institute Genome Sequencing Center for Infectious Disease"/>
            <person name="Wu L."/>
            <person name="Ma J."/>
        </authorList>
    </citation>
    <scope>NUCLEOTIDE SEQUENCE [LARGE SCALE GENOMIC DNA]</scope>
    <source>
        <strain evidence="10">KCTC 23707</strain>
    </source>
</reference>
<dbReference type="EMBL" id="JBHUIR010000054">
    <property type="protein sequence ID" value="MFD2260997.1"/>
    <property type="molecule type" value="Genomic_DNA"/>
</dbReference>
<dbReference type="NCBIfam" id="NF009906">
    <property type="entry name" value="PRK13369.1"/>
    <property type="match status" value="1"/>
</dbReference>
<keyword evidence="10" id="KW-1185">Reference proteome</keyword>
<keyword evidence="4" id="KW-0274">FAD</keyword>
<evidence type="ECO:0000256" key="1">
    <source>
        <dbReference type="ARBA" id="ARBA00001974"/>
    </source>
</evidence>
<dbReference type="InterPro" id="IPR031656">
    <property type="entry name" value="DAO_C"/>
</dbReference>
<evidence type="ECO:0000256" key="3">
    <source>
        <dbReference type="ARBA" id="ARBA00022630"/>
    </source>
</evidence>
<dbReference type="Pfam" id="PF01266">
    <property type="entry name" value="DAO"/>
    <property type="match status" value="1"/>
</dbReference>
<name>A0ABW5DJ61_9HYPH</name>
<dbReference type="NCBIfam" id="NF008899">
    <property type="entry name" value="PRK12266.1"/>
    <property type="match status" value="1"/>
</dbReference>
<evidence type="ECO:0000313" key="10">
    <source>
        <dbReference type="Proteomes" id="UP001597373"/>
    </source>
</evidence>
<feature type="domain" description="Alpha-glycerophosphate oxidase C-terminal" evidence="8">
    <location>
        <begin position="385"/>
        <end position="482"/>
    </location>
</feature>
<dbReference type="EC" id="1.1.5.3" evidence="6"/>
<dbReference type="Gene3D" id="3.50.50.60">
    <property type="entry name" value="FAD/NAD(P)-binding domain"/>
    <property type="match status" value="1"/>
</dbReference>
<dbReference type="PROSITE" id="PS00977">
    <property type="entry name" value="FAD_G3PDH_1"/>
    <property type="match status" value="1"/>
</dbReference>
<proteinExistence type="inferred from homology"/>
<dbReference type="GO" id="GO:0004368">
    <property type="term" value="F:glycerol-3-phosphate dehydrogenase (quinone) activity"/>
    <property type="evidence" value="ECO:0007669"/>
    <property type="project" value="UniProtKB-EC"/>
</dbReference>
<dbReference type="Proteomes" id="UP001597373">
    <property type="component" value="Unassembled WGS sequence"/>
</dbReference>
<dbReference type="Gene3D" id="6.10.250.1890">
    <property type="match status" value="1"/>
</dbReference>
<dbReference type="InterPro" id="IPR036188">
    <property type="entry name" value="FAD/NAD-bd_sf"/>
</dbReference>
<evidence type="ECO:0000256" key="6">
    <source>
        <dbReference type="RuleBase" id="RU361217"/>
    </source>
</evidence>
<dbReference type="PANTHER" id="PTHR11985">
    <property type="entry name" value="GLYCEROL-3-PHOSPHATE DEHYDROGENASE"/>
    <property type="match status" value="1"/>
</dbReference>
<comment type="similarity">
    <text evidence="2 6">Belongs to the FAD-dependent glycerol-3-phosphate dehydrogenase family.</text>
</comment>
<dbReference type="Pfam" id="PF16901">
    <property type="entry name" value="DAO_C"/>
    <property type="match status" value="1"/>
</dbReference>
<evidence type="ECO:0000259" key="8">
    <source>
        <dbReference type="Pfam" id="PF16901"/>
    </source>
</evidence>
<dbReference type="PRINTS" id="PR01001">
    <property type="entry name" value="FADG3PDH"/>
</dbReference>
<accession>A0ABW5DJ61</accession>
<dbReference type="InterPro" id="IPR000447">
    <property type="entry name" value="G3P_DH_FAD-dep"/>
</dbReference>
<evidence type="ECO:0000256" key="5">
    <source>
        <dbReference type="ARBA" id="ARBA00023002"/>
    </source>
</evidence>
<sequence>MARESVDLLVVGGGVNGCGIARDAAGRGYSVVLAEMGDLASGTSSTSSKLIHGGLRYLEHHEFRLVREALREREVLLHIAPQVIRPARFVIPVRKGMRPAWLIRLGLFLYDTIGGRSTLGRCRSVSLRESPAGRPLKADLVRGFEYSDCYTDDARLVVLNAMDAALRGARIMTRTRFLCAEADAGQWLATLEDVETGETRAVRARMIINAAGPWAGTVRDLAGVANSPERLRLVKGSHIVIRRKYEGRQAYVFQNLDRRIVFAIPFEDDFTLIGTTDEDFSGDPHEAGISDGEIRYLCETASAYFSRPVVPSDIVWSFAGVRPLYDDGSSRAQDATRDYVLKVERHRAAPLLNVFGGKITTYRRLAEAALDLVGGEIGSRGEAWTAAAPLPGGDFPAVRREVLVASLGEEFPFLSSSHARRLVRQYGTLAQDVLGNARQIEDLGRHFGASLYECELRYLAAREWARTADDVLWRRTKLGLRLDAREQAEVACFMESLRADSRESPAGAARRTRARHP</sequence>
<keyword evidence="5 6" id="KW-0560">Oxidoreductase</keyword>
<evidence type="ECO:0000259" key="7">
    <source>
        <dbReference type="Pfam" id="PF01266"/>
    </source>
</evidence>
<dbReference type="InterPro" id="IPR038299">
    <property type="entry name" value="DAO_C_sf"/>
</dbReference>
<comment type="caution">
    <text evidence="9">The sequence shown here is derived from an EMBL/GenBank/DDBJ whole genome shotgun (WGS) entry which is preliminary data.</text>
</comment>
<evidence type="ECO:0000256" key="2">
    <source>
        <dbReference type="ARBA" id="ARBA00007330"/>
    </source>
</evidence>
<evidence type="ECO:0000256" key="4">
    <source>
        <dbReference type="ARBA" id="ARBA00022827"/>
    </source>
</evidence>
<organism evidence="9 10">
    <name type="scientific">Chelativorans composti</name>
    <dbReference type="NCBI Taxonomy" id="768533"/>
    <lineage>
        <taxon>Bacteria</taxon>
        <taxon>Pseudomonadati</taxon>
        <taxon>Pseudomonadota</taxon>
        <taxon>Alphaproteobacteria</taxon>
        <taxon>Hyphomicrobiales</taxon>
        <taxon>Phyllobacteriaceae</taxon>
        <taxon>Chelativorans</taxon>
    </lineage>
</organism>
<comment type="cofactor">
    <cofactor evidence="1 6">
        <name>FAD</name>
        <dbReference type="ChEBI" id="CHEBI:57692"/>
    </cofactor>
</comment>
<protein>
    <recommendedName>
        <fullName evidence="6">Glycerol-3-phosphate dehydrogenase</fullName>
        <ecNumber evidence="6">1.1.5.3</ecNumber>
    </recommendedName>
</protein>
<gene>
    <name evidence="9" type="primary">glpD</name>
    <name evidence="9" type="ORF">ACFSMZ_14690</name>
</gene>
<keyword evidence="3 6" id="KW-0285">Flavoprotein</keyword>